<comment type="caution">
    <text evidence="1">The sequence shown here is derived from an EMBL/GenBank/DDBJ whole genome shotgun (WGS) entry which is preliminary data.</text>
</comment>
<sequence length="212" mass="24144">MDQIFELTLAQIGGASVLLSGLAGWLGKVWKDRIHLREKAVIDIDIAELKAEHARKAQSLEHELQLERHAAQLGHANLIEKRATIIDENYKLLVDLHEAIFDTIRPDYFGREKPSKSEAYNLALPKFDLFMIHFEKNKIYFSKEVAKNVSGFYVAAAQALDQARLVINSNQSLSKGITPELQKLFMKVDTEMGKARVEVEKDFRKILRVNEA</sequence>
<proteinExistence type="predicted"/>
<evidence type="ECO:0000313" key="2">
    <source>
        <dbReference type="Proteomes" id="UP000094808"/>
    </source>
</evidence>
<keyword evidence="2" id="KW-1185">Reference proteome</keyword>
<dbReference type="AlphaFoldDB" id="A0A853QZE1"/>
<organism evidence="1 2">
    <name type="scientific">Vibrio ordalii FS-238</name>
    <dbReference type="NCBI Taxonomy" id="617133"/>
    <lineage>
        <taxon>Bacteria</taxon>
        <taxon>Pseudomonadati</taxon>
        <taxon>Pseudomonadota</taxon>
        <taxon>Gammaproteobacteria</taxon>
        <taxon>Vibrionales</taxon>
        <taxon>Vibrionaceae</taxon>
        <taxon>Vibrio</taxon>
    </lineage>
</organism>
<reference evidence="1 2" key="1">
    <citation type="journal article" date="2012" name="Science">
        <title>Ecological populations of bacteria act as socially cohesive units of antibiotic production and resistance.</title>
        <authorList>
            <person name="Cordero O.X."/>
            <person name="Wildschutte H."/>
            <person name="Kirkup B."/>
            <person name="Proehl S."/>
            <person name="Ngo L."/>
            <person name="Hussain F."/>
            <person name="Le Roux F."/>
            <person name="Mincer T."/>
            <person name="Polz M.F."/>
        </authorList>
    </citation>
    <scope>NUCLEOTIDE SEQUENCE [LARGE SCALE GENOMIC DNA]</scope>
    <source>
        <strain evidence="1 2">FS-238</strain>
    </source>
</reference>
<evidence type="ECO:0000313" key="1">
    <source>
        <dbReference type="EMBL" id="OEE33955.1"/>
    </source>
</evidence>
<dbReference type="EMBL" id="AJYS02000231">
    <property type="protein sequence ID" value="OEE33955.1"/>
    <property type="molecule type" value="Genomic_DNA"/>
</dbReference>
<name>A0A853QZE1_9VIBR</name>
<accession>A0A853QZE1</accession>
<gene>
    <name evidence="1" type="ORF">A1QS_17610</name>
</gene>
<dbReference type="Proteomes" id="UP000094808">
    <property type="component" value="Unassembled WGS sequence"/>
</dbReference>
<dbReference type="RefSeq" id="WP_017045405.1">
    <property type="nucleotide sequence ID" value="NZ_AJYS02000231.1"/>
</dbReference>
<protein>
    <submittedName>
        <fullName evidence="1">Uncharacterized protein</fullName>
    </submittedName>
</protein>